<accession>A0A840UMS4</accession>
<name>A0A840UMS4_9FIRM</name>
<comment type="caution">
    <text evidence="1">The sequence shown here is derived from an EMBL/GenBank/DDBJ whole genome shotgun (WGS) entry which is preliminary data.</text>
</comment>
<reference evidence="1 2" key="1">
    <citation type="submission" date="2020-08" db="EMBL/GenBank/DDBJ databases">
        <title>Genomic Encyclopedia of Type Strains, Phase IV (KMG-IV): sequencing the most valuable type-strain genomes for metagenomic binning, comparative biology and taxonomic classification.</title>
        <authorList>
            <person name="Goeker M."/>
        </authorList>
    </citation>
    <scope>NUCLEOTIDE SEQUENCE [LARGE SCALE GENOMIC DNA]</scope>
    <source>
        <strain evidence="1 2">DSM 24661</strain>
    </source>
</reference>
<dbReference type="EMBL" id="JACHFH010000034">
    <property type="protein sequence ID" value="MBB5337117.1"/>
    <property type="molecule type" value="Genomic_DNA"/>
</dbReference>
<dbReference type="Proteomes" id="UP000559117">
    <property type="component" value="Unassembled WGS sequence"/>
</dbReference>
<gene>
    <name evidence="1" type="ORF">HNR32_002274</name>
</gene>
<keyword evidence="2" id="KW-1185">Reference proteome</keyword>
<proteinExistence type="predicted"/>
<sequence>MKTLFSVLRVIAVVIFGLSTLNFWGSIAEASSPPENYIVWDRMPAEAPVQMELQAANDVKLYVRPNSNVIVGELTTGVSAERISVAVFTHPASYPVRVLQQMQTYKNQYSQKADGAVLYPGDIIYLVMYTGEGTYLGWYEGKLLWWLPGGISNLGRNGQVDSPWAQYIGKVTDPALSVNTWYCLRKTDGTVGWTQVQFAGQWKKLFK</sequence>
<dbReference type="RefSeq" id="WP_183862668.1">
    <property type="nucleotide sequence ID" value="NZ_JACHFH010000034.1"/>
</dbReference>
<evidence type="ECO:0000313" key="1">
    <source>
        <dbReference type="EMBL" id="MBB5337117.1"/>
    </source>
</evidence>
<dbReference type="AlphaFoldDB" id="A0A840UMS4"/>
<organism evidence="1 2">
    <name type="scientific">Pectinatus brassicae</name>
    <dbReference type="NCBI Taxonomy" id="862415"/>
    <lineage>
        <taxon>Bacteria</taxon>
        <taxon>Bacillati</taxon>
        <taxon>Bacillota</taxon>
        <taxon>Negativicutes</taxon>
        <taxon>Selenomonadales</taxon>
        <taxon>Selenomonadaceae</taxon>
        <taxon>Pectinatus</taxon>
    </lineage>
</organism>
<protein>
    <submittedName>
        <fullName evidence="1">Uncharacterized protein</fullName>
    </submittedName>
</protein>
<evidence type="ECO:0000313" key="2">
    <source>
        <dbReference type="Proteomes" id="UP000559117"/>
    </source>
</evidence>